<dbReference type="OrthoDB" id="7012117at2"/>
<sequence>MNTEARGTADEAAAPERDKSAVRPTNGVPPAFDLPVRTLKRETSLDSLTIIVPDHPDWRKAGEAIAGRIVAKWGSKVKLESAARLPDAWSGNTILVGNLGNNGYLSKLYAMKYTYADAIYPGKGGYQLQTLINPFGLESNTVILAASDLAGLRKGQGRLLDLLESSPEPRLRWLNEAVVSSELSAVLKPLSATDTLLAKLDPAARSFRATLTVLSDAGLIGENYFLTGSEAAGAQYKKIMLGFADFLNRYPKEAKAHLKQRENIWTAGHSFFAAWYVNEPSPIFTDEERKRIVSAVYVVLDANGNDGYIPRHSQKFARNNHETYPAFSLMTGAFYFRSHYPGLLPEVDSWYAIGEQMFTNNTAVISRDDGSDYMMHVPITTLDYALMTGDRRFLREGMRASADLQAIMIDNLGVMVGGGDVVPFGRSSAYHWGHSAILNAAAWFYGDPSYRLLLERTRSGPFPNQAMGDLIRPLHRYATDMAQGETAASARTSLVSGYPVDSGVYGDLAKEMKEDINVPQSESFHKLGFRQGYGPEDSYLLIDGTGAGAHNHHDANTFLRYTDKGRIFIDARDYIERGPEHKNGIVVVKDGVQEMKPKLARVDWLGDADGMAVSLTTLPDNNGTDWQRAVISPGGRFYLIYDQIDFKQDGSYVLENVWQTLGNASVKADRFEVEQQGVTMTLQSMDDSELRTYDRYGHFQQYYNRKTPYFYAKEENVLREVKEERAYRAGESFRFVNVLSSSTTDGATAEAERIDDHTMRIREEGDEWLALWGRSADTGEFRSDGGLYMMNGRELTVAGTTRVEFGALSLSFVQPVLFKLDAERKTWKAFAVAKGLVQYDGQGNPLTEGIVQEGTHELDREAVRRLKEQLEMKRSAPIHKRTFTPDKSPEGWEKRISFDEAVSGSALGDLDGDGIEELVVGGVNGKVRAFRHSGETLWTYESRGRVNEVTVQQLDGKPVVTVASENWNVHILEADGSVKWTKLVTTTQTPSHGNLIGVTNIRIAYVDGQEEDPWIMVGTSFNNLIGLDRSGKQVYSEEAYYYGIEDMQFADFGGNGKHMGILGMEYVYPAIFKEKAPILRAVRDTGPGWKAVRTFPAYKNGPAAAVLGSKENRVHLARFQDNTLKDVWMINVGGEVNDIQVNDFKGDGKTEIIAGSGGHQMYALDEDGRVSWRASIGDRVLKVNALRADGGVRYMAGADNGKLVTLTSDGSMESATRFSSDIADILVNDKLDQAWVILRNGEVYVR</sequence>
<keyword evidence="4" id="KW-1185">Reference proteome</keyword>
<protein>
    <recommendedName>
        <fullName evidence="2">Lambda-carrageenase beta-propeller domain-containing protein</fullName>
    </recommendedName>
</protein>
<dbReference type="Pfam" id="PF25292">
    <property type="entry name" value="Beta-prop_CGLA"/>
    <property type="match status" value="1"/>
</dbReference>
<dbReference type="AlphaFoldDB" id="A0A5C4T5Z3"/>
<evidence type="ECO:0000259" key="2">
    <source>
        <dbReference type="Pfam" id="PF25292"/>
    </source>
</evidence>
<dbReference type="SUPFAM" id="SSF69318">
    <property type="entry name" value="Integrin alpha N-terminal domain"/>
    <property type="match status" value="1"/>
</dbReference>
<comment type="caution">
    <text evidence="3">The sequence shown here is derived from an EMBL/GenBank/DDBJ whole genome shotgun (WGS) entry which is preliminary data.</text>
</comment>
<dbReference type="InterPro" id="IPR008929">
    <property type="entry name" value="Chondroitin_lyas"/>
</dbReference>
<dbReference type="InterPro" id="IPR057420">
    <property type="entry name" value="Beta-prop_CGLA"/>
</dbReference>
<dbReference type="SUPFAM" id="SSF48230">
    <property type="entry name" value="Chondroitin AC/alginate lyase"/>
    <property type="match status" value="1"/>
</dbReference>
<dbReference type="Gene3D" id="1.50.10.100">
    <property type="entry name" value="Chondroitin AC/alginate lyase"/>
    <property type="match status" value="1"/>
</dbReference>
<accession>A0A5C4T5Z3</accession>
<dbReference type="EMBL" id="VDCQ01000029">
    <property type="protein sequence ID" value="TNJ64468.1"/>
    <property type="molecule type" value="Genomic_DNA"/>
</dbReference>
<dbReference type="RefSeq" id="WP_139604061.1">
    <property type="nucleotide sequence ID" value="NZ_VDCQ01000029.1"/>
</dbReference>
<evidence type="ECO:0000313" key="4">
    <source>
        <dbReference type="Proteomes" id="UP000307943"/>
    </source>
</evidence>
<organism evidence="3 4">
    <name type="scientific">Paenibacillus hemerocallicola</name>
    <dbReference type="NCBI Taxonomy" id="1172614"/>
    <lineage>
        <taxon>Bacteria</taxon>
        <taxon>Bacillati</taxon>
        <taxon>Bacillota</taxon>
        <taxon>Bacilli</taxon>
        <taxon>Bacillales</taxon>
        <taxon>Paenibacillaceae</taxon>
        <taxon>Paenibacillus</taxon>
    </lineage>
</organism>
<reference evidence="3 4" key="1">
    <citation type="submission" date="2019-05" db="EMBL/GenBank/DDBJ databases">
        <title>We sequenced the genome of Paenibacillus hemerocallicola KCTC 33185 for further insight into its adaptation and study the phylogeny of Paenibacillus.</title>
        <authorList>
            <person name="Narsing Rao M.P."/>
        </authorList>
    </citation>
    <scope>NUCLEOTIDE SEQUENCE [LARGE SCALE GENOMIC DNA]</scope>
    <source>
        <strain evidence="3 4">KCTC 33185</strain>
    </source>
</reference>
<feature type="domain" description="Lambda-carrageenase beta-propeller" evidence="2">
    <location>
        <begin position="908"/>
        <end position="978"/>
    </location>
</feature>
<proteinExistence type="predicted"/>
<dbReference type="Gene3D" id="2.70.98.70">
    <property type="match status" value="1"/>
</dbReference>
<dbReference type="InterPro" id="IPR015943">
    <property type="entry name" value="WD40/YVTN_repeat-like_dom_sf"/>
</dbReference>
<feature type="region of interest" description="Disordered" evidence="1">
    <location>
        <begin position="1"/>
        <end position="29"/>
    </location>
</feature>
<dbReference type="Gene3D" id="2.130.10.10">
    <property type="entry name" value="YVTN repeat-like/Quinoprotein amine dehydrogenase"/>
    <property type="match status" value="1"/>
</dbReference>
<evidence type="ECO:0000313" key="3">
    <source>
        <dbReference type="EMBL" id="TNJ64468.1"/>
    </source>
</evidence>
<dbReference type="InterPro" id="IPR028994">
    <property type="entry name" value="Integrin_alpha_N"/>
</dbReference>
<evidence type="ECO:0000256" key="1">
    <source>
        <dbReference type="SAM" id="MobiDB-lite"/>
    </source>
</evidence>
<gene>
    <name evidence="3" type="ORF">FE784_20310</name>
</gene>
<dbReference type="Proteomes" id="UP000307943">
    <property type="component" value="Unassembled WGS sequence"/>
</dbReference>
<name>A0A5C4T5Z3_9BACL</name>